<dbReference type="EMBL" id="VOEJ01000006">
    <property type="protein sequence ID" value="TWR27403.1"/>
    <property type="molecule type" value="Genomic_DNA"/>
</dbReference>
<organism evidence="1 2">
    <name type="scientific">Mucilaginibacter pallidiroseus</name>
    <dbReference type="NCBI Taxonomy" id="2599295"/>
    <lineage>
        <taxon>Bacteria</taxon>
        <taxon>Pseudomonadati</taxon>
        <taxon>Bacteroidota</taxon>
        <taxon>Sphingobacteriia</taxon>
        <taxon>Sphingobacteriales</taxon>
        <taxon>Sphingobacteriaceae</taxon>
        <taxon>Mucilaginibacter</taxon>
    </lineage>
</organism>
<dbReference type="AlphaFoldDB" id="A0A563U7U9"/>
<reference evidence="1 2" key="1">
    <citation type="submission" date="2019-07" db="EMBL/GenBank/DDBJ databases">
        <authorList>
            <person name="Kim J."/>
        </authorList>
    </citation>
    <scope>NUCLEOTIDE SEQUENCE [LARGE SCALE GENOMIC DNA]</scope>
    <source>
        <strain evidence="2">dk17</strain>
    </source>
</reference>
<dbReference type="Pfam" id="PF10677">
    <property type="entry name" value="DUF2490"/>
    <property type="match status" value="1"/>
</dbReference>
<keyword evidence="2" id="KW-1185">Reference proteome</keyword>
<dbReference type="Proteomes" id="UP000320042">
    <property type="component" value="Unassembled WGS sequence"/>
</dbReference>
<evidence type="ECO:0000313" key="2">
    <source>
        <dbReference type="Proteomes" id="UP000320042"/>
    </source>
</evidence>
<evidence type="ECO:0000313" key="1">
    <source>
        <dbReference type="EMBL" id="TWR27403.1"/>
    </source>
</evidence>
<proteinExistence type="predicted"/>
<dbReference type="RefSeq" id="WP_146382372.1">
    <property type="nucleotide sequence ID" value="NZ_VOEJ01000006.1"/>
</dbReference>
<name>A0A563U7U9_9SPHI</name>
<dbReference type="InterPro" id="IPR019619">
    <property type="entry name" value="DUF2490"/>
</dbReference>
<accession>A0A563U7U9</accession>
<gene>
    <name evidence="1" type="ORF">FPZ43_13050</name>
</gene>
<protein>
    <submittedName>
        <fullName evidence="1">DUF2490 domain-containing protein</fullName>
    </submittedName>
</protein>
<dbReference type="OrthoDB" id="1118734at2"/>
<comment type="caution">
    <text evidence="1">The sequence shown here is derived from an EMBL/GenBank/DDBJ whole genome shotgun (WGS) entry which is preliminary data.</text>
</comment>
<sequence>MSIKKILRITALVTLVAPCKIWAQQNQFSGWGAIFHTQKFSDKWGISFDAQFRSANHFDYLRNILVRPSLNYYFDGNKMVALGYAYVTTNGRTNTGASTFRPESRIWEQLIINQKLGKGATLQHRFRLEQRFLGNTADNANDSYFAQRFRYFARAVIPFNGNAVFKQGPFVGLQDEIFFNVQNKDKVNQHFFDQNRAYLAFGYRLSPAFDIESGYMNQYTKQANSYTINHIIQLALYTRF</sequence>